<dbReference type="EMBL" id="CADEAL010000147">
    <property type="protein sequence ID" value="CAB1415251.1"/>
    <property type="molecule type" value="Genomic_DNA"/>
</dbReference>
<dbReference type="AlphaFoldDB" id="A0A9N7TLT6"/>
<keyword evidence="2" id="KW-1185">Reference proteome</keyword>
<sequence length="75" mass="8415">MAGQTCRSLVLINENLLIKRSTMSTLSSPLLLADKALHSPMVLPPSATQVHRACPMLMRSHFDQQQRLTVITWKT</sequence>
<name>A0A9N7TLT6_PLEPL</name>
<comment type="caution">
    <text evidence="1">The sequence shown here is derived from an EMBL/GenBank/DDBJ whole genome shotgun (WGS) entry which is preliminary data.</text>
</comment>
<accession>A0A9N7TLT6</accession>
<dbReference type="Proteomes" id="UP001153269">
    <property type="component" value="Unassembled WGS sequence"/>
</dbReference>
<organism evidence="1 2">
    <name type="scientific">Pleuronectes platessa</name>
    <name type="common">European plaice</name>
    <dbReference type="NCBI Taxonomy" id="8262"/>
    <lineage>
        <taxon>Eukaryota</taxon>
        <taxon>Metazoa</taxon>
        <taxon>Chordata</taxon>
        <taxon>Craniata</taxon>
        <taxon>Vertebrata</taxon>
        <taxon>Euteleostomi</taxon>
        <taxon>Actinopterygii</taxon>
        <taxon>Neopterygii</taxon>
        <taxon>Teleostei</taxon>
        <taxon>Neoteleostei</taxon>
        <taxon>Acanthomorphata</taxon>
        <taxon>Carangaria</taxon>
        <taxon>Pleuronectiformes</taxon>
        <taxon>Pleuronectoidei</taxon>
        <taxon>Pleuronectidae</taxon>
        <taxon>Pleuronectes</taxon>
    </lineage>
</organism>
<gene>
    <name evidence="1" type="ORF">PLEPLA_LOCUS2967</name>
</gene>
<protein>
    <submittedName>
        <fullName evidence="1">Uncharacterized protein</fullName>
    </submittedName>
</protein>
<reference evidence="1" key="1">
    <citation type="submission" date="2020-03" db="EMBL/GenBank/DDBJ databases">
        <authorList>
            <person name="Weist P."/>
        </authorList>
    </citation>
    <scope>NUCLEOTIDE SEQUENCE</scope>
</reference>
<proteinExistence type="predicted"/>
<evidence type="ECO:0000313" key="2">
    <source>
        <dbReference type="Proteomes" id="UP001153269"/>
    </source>
</evidence>
<evidence type="ECO:0000313" key="1">
    <source>
        <dbReference type="EMBL" id="CAB1415251.1"/>
    </source>
</evidence>